<keyword evidence="2" id="KW-0812">Transmembrane</keyword>
<dbReference type="Pfam" id="PF05137">
    <property type="entry name" value="PilN"/>
    <property type="match status" value="1"/>
</dbReference>
<dbReference type="KEGG" id="dsf:UWK_00796"/>
<reference evidence="4" key="1">
    <citation type="journal article" date="2013" name="Stand. Genomic Sci.">
        <title>Complete genome sequence of Desulfocapsa sulfexigens, a marine deltaproteobacterium specialized in disproportionating inorganic sulfur compounds.</title>
        <authorList>
            <person name="Finster K.W."/>
            <person name="Kjeldsen K.U."/>
            <person name="Kube M."/>
            <person name="Reinhardt R."/>
            <person name="Mussmann M."/>
            <person name="Amann R."/>
            <person name="Schreiber L."/>
        </authorList>
    </citation>
    <scope>NUCLEOTIDE SEQUENCE [LARGE SCALE GENOMIC DNA]</scope>
    <source>
        <strain evidence="4">DSM 10523 / SB164P1</strain>
    </source>
</reference>
<keyword evidence="4" id="KW-1185">Reference proteome</keyword>
<feature type="transmembrane region" description="Helical" evidence="2">
    <location>
        <begin position="21"/>
        <end position="42"/>
    </location>
</feature>
<dbReference type="STRING" id="1167006.UWK_00796"/>
<organism evidence="3 4">
    <name type="scientific">Desulfocapsa sulfexigens (strain DSM 10523 / SB164P1)</name>
    <dbReference type="NCBI Taxonomy" id="1167006"/>
    <lineage>
        <taxon>Bacteria</taxon>
        <taxon>Pseudomonadati</taxon>
        <taxon>Thermodesulfobacteriota</taxon>
        <taxon>Desulfobulbia</taxon>
        <taxon>Desulfobulbales</taxon>
        <taxon>Desulfocapsaceae</taxon>
        <taxon>Desulfocapsa</taxon>
    </lineage>
</organism>
<evidence type="ECO:0000256" key="1">
    <source>
        <dbReference type="SAM" id="Coils"/>
    </source>
</evidence>
<evidence type="ECO:0000313" key="4">
    <source>
        <dbReference type="Proteomes" id="UP000011721"/>
    </source>
</evidence>
<dbReference type="PANTHER" id="PTHR40278">
    <property type="entry name" value="DNA UTILIZATION PROTEIN HOFN"/>
    <property type="match status" value="1"/>
</dbReference>
<dbReference type="HOGENOM" id="CLU_081304_0_1_7"/>
<dbReference type="PANTHER" id="PTHR40278:SF1">
    <property type="entry name" value="DNA UTILIZATION PROTEIN HOFN"/>
    <property type="match status" value="1"/>
</dbReference>
<sequence length="190" mass="21421">MLRINLLPIRQLKKRAKARNQIISFLTLLIFLFLILGTVSFLQSTQIKNIESSIAELKREKQQYAPILAEMKKLEQTKKDLENKIGIIKKLRRDSAITVHILDEVAKKVDSKRMWLKSLKQQGANLSLTGVALDNQTIAQFMDALKDSPYISEVNLSNASLAKVSGRDLKSFSLACDIVSPPEESQKKAN</sequence>
<keyword evidence="1" id="KW-0175">Coiled coil</keyword>
<dbReference type="RefSeq" id="WP_015403069.1">
    <property type="nucleotide sequence ID" value="NC_020304.1"/>
</dbReference>
<keyword evidence="2" id="KW-0472">Membrane</keyword>
<dbReference type="AlphaFoldDB" id="M1P1I8"/>
<feature type="coiled-coil region" evidence="1">
    <location>
        <begin position="64"/>
        <end position="94"/>
    </location>
</feature>
<name>M1P1I8_DESSD</name>
<evidence type="ECO:0000313" key="3">
    <source>
        <dbReference type="EMBL" id="AGF77373.1"/>
    </source>
</evidence>
<protein>
    <submittedName>
        <fullName evidence="3">Tfp pilus assembly protein PilN</fullName>
    </submittedName>
</protein>
<gene>
    <name evidence="3" type="ordered locus">UWK_00796</name>
</gene>
<dbReference type="EMBL" id="CP003985">
    <property type="protein sequence ID" value="AGF77373.1"/>
    <property type="molecule type" value="Genomic_DNA"/>
</dbReference>
<dbReference type="InterPro" id="IPR052534">
    <property type="entry name" value="Extracell_DNA_Util/SecSys_Comp"/>
</dbReference>
<accession>M1P1I8</accession>
<dbReference type="Proteomes" id="UP000011721">
    <property type="component" value="Chromosome"/>
</dbReference>
<proteinExistence type="predicted"/>
<dbReference type="InterPro" id="IPR007813">
    <property type="entry name" value="PilN"/>
</dbReference>
<dbReference type="eggNOG" id="COG3166">
    <property type="taxonomic scope" value="Bacteria"/>
</dbReference>
<keyword evidence="2" id="KW-1133">Transmembrane helix</keyword>
<dbReference type="OrthoDB" id="5296173at2"/>
<evidence type="ECO:0000256" key="2">
    <source>
        <dbReference type="SAM" id="Phobius"/>
    </source>
</evidence>